<evidence type="ECO:0000313" key="2">
    <source>
        <dbReference type="Proteomes" id="UP001253595"/>
    </source>
</evidence>
<comment type="caution">
    <text evidence="1">The sequence shown here is derived from an EMBL/GenBank/DDBJ whole genome shotgun (WGS) entry which is preliminary data.</text>
</comment>
<gene>
    <name evidence="1" type="ORF">J2X05_001678</name>
</gene>
<protein>
    <submittedName>
        <fullName evidence="1">Uncharacterized protein</fullName>
    </submittedName>
</protein>
<accession>A0ABU1UWV9</accession>
<keyword evidence="2" id="KW-1185">Reference proteome</keyword>
<dbReference type="Proteomes" id="UP001253595">
    <property type="component" value="Unassembled WGS sequence"/>
</dbReference>
<reference evidence="1 2" key="1">
    <citation type="submission" date="2023-07" db="EMBL/GenBank/DDBJ databases">
        <title>Sorghum-associated microbial communities from plants grown in Nebraska, USA.</title>
        <authorList>
            <person name="Schachtman D."/>
        </authorList>
    </citation>
    <scope>NUCLEOTIDE SEQUENCE [LARGE SCALE GENOMIC DNA]</scope>
    <source>
        <strain evidence="1 2">BE190</strain>
    </source>
</reference>
<dbReference type="RefSeq" id="WP_310071115.1">
    <property type="nucleotide sequence ID" value="NZ_JAVDVX010000002.1"/>
</dbReference>
<dbReference type="EMBL" id="JAVDVX010000002">
    <property type="protein sequence ID" value="MDR7089672.1"/>
    <property type="molecule type" value="Genomic_DNA"/>
</dbReference>
<evidence type="ECO:0000313" key="1">
    <source>
        <dbReference type="EMBL" id="MDR7089672.1"/>
    </source>
</evidence>
<sequence length="114" mass="11663">MSRINLESDKGSTEVATSAALDNSLCSDELTDEFSADKSPLADEMSLAVEDETVATAEENADDVSIADCACEVSATASTDALADAMDETEGEASSVESCKLLVDEDCAASIVAG</sequence>
<name>A0ABU1UWV9_9GAMM</name>
<organism evidence="1 2">
    <name type="scientific">Cellvibrio fibrivorans</name>
    <dbReference type="NCBI Taxonomy" id="126350"/>
    <lineage>
        <taxon>Bacteria</taxon>
        <taxon>Pseudomonadati</taxon>
        <taxon>Pseudomonadota</taxon>
        <taxon>Gammaproteobacteria</taxon>
        <taxon>Cellvibrionales</taxon>
        <taxon>Cellvibrionaceae</taxon>
        <taxon>Cellvibrio</taxon>
    </lineage>
</organism>
<proteinExistence type="predicted"/>